<evidence type="ECO:0000256" key="2">
    <source>
        <dbReference type="ARBA" id="ARBA00022679"/>
    </source>
</evidence>
<dbReference type="PANTHER" id="PTHR10196:SF93">
    <property type="entry name" value="L-RHAMNULOKINASE"/>
    <property type="match status" value="1"/>
</dbReference>
<dbReference type="Gene3D" id="3.30.420.40">
    <property type="match status" value="2"/>
</dbReference>
<dbReference type="GO" id="GO:0004370">
    <property type="term" value="F:glycerol kinase activity"/>
    <property type="evidence" value="ECO:0007669"/>
    <property type="project" value="TreeGrafter"/>
</dbReference>
<sequence length="477" mass="51604">MPSALYSAAVDLGATSGRVILGTWSRQRLTLAEVHRFPNTYRELGPHAYWELGALWHEVQTGLRQAVAALPRGAKLASVGVDTWGCDHVLLNDAGRLVFPPHAYRDARTQPGLQRLARTRAALERVYAATGIPNVFYNTSLQLAETVASCPAIEDLATRCLLLSDYFNFLLSGRMENELSNASTTQLLDVHGRDWSRAALNHFRVPAEWFKAPITSGTKLGRVRSLPELAGTQVIAVPGHDTASAYDAMPAAENGGDLFLSSGTWSLVGFENDAPLLGADALAARIANERTGRGGYRPLTNVVGLFLLEQTMKDFSRRPSHDREWAALIAAAEKLPAPAGLLDLADPAFAAPDSMKRAIDAQLKKRKLRAPKDLAGYTRLICDSIGRGHAHAAQAFEHMIGRRFQRILMVGGGSRNRLLCQATANAAGIPVASFSLEGSAVGNLASQLIALGAVKDLKTFRRLLAHHLEQKAYAPRG</sequence>
<dbReference type="EMBL" id="CP080507">
    <property type="protein sequence ID" value="QYM79848.1"/>
    <property type="molecule type" value="Genomic_DNA"/>
</dbReference>
<dbReference type="CDD" id="cd07771">
    <property type="entry name" value="ASKHA_NBD_FGGY_RhaB-like"/>
    <property type="match status" value="1"/>
</dbReference>
<dbReference type="InterPro" id="IPR013449">
    <property type="entry name" value="Rhamnulokinase"/>
</dbReference>
<evidence type="ECO:0000256" key="3">
    <source>
        <dbReference type="ARBA" id="ARBA00022741"/>
    </source>
</evidence>
<evidence type="ECO:0000256" key="6">
    <source>
        <dbReference type="ARBA" id="ARBA00023157"/>
    </source>
</evidence>
<dbReference type="Proteomes" id="UP000825051">
    <property type="component" value="Chromosome"/>
</dbReference>
<dbReference type="Pfam" id="PF02782">
    <property type="entry name" value="FGGY_C"/>
    <property type="match status" value="1"/>
</dbReference>
<dbReference type="InterPro" id="IPR043129">
    <property type="entry name" value="ATPase_NBD"/>
</dbReference>
<comment type="similarity">
    <text evidence="1">Belongs to the FGGY kinase family.</text>
</comment>
<dbReference type="Pfam" id="PF00370">
    <property type="entry name" value="FGGY_N"/>
    <property type="match status" value="1"/>
</dbReference>
<feature type="domain" description="Carbohydrate kinase FGGY C-terminal" evidence="9">
    <location>
        <begin position="259"/>
        <end position="450"/>
    </location>
</feature>
<reference evidence="10" key="1">
    <citation type="submission" date="2021-08" db="EMBL/GenBank/DDBJ databases">
        <title>Genome of a novel bacterium of the phylum Verrucomicrobia, Oleiharenicola sp. KSB-15.</title>
        <authorList>
            <person name="Chung J.-H."/>
            <person name="Ahn J.-H."/>
            <person name="Yoon Y."/>
            <person name="Kim D.-Y."/>
            <person name="An S.-H."/>
            <person name="Park I."/>
            <person name="Yeon J."/>
        </authorList>
    </citation>
    <scope>NUCLEOTIDE SEQUENCE</scope>
    <source>
        <strain evidence="10">KSB-15</strain>
    </source>
</reference>
<dbReference type="GO" id="GO:0008993">
    <property type="term" value="F:rhamnulokinase activity"/>
    <property type="evidence" value="ECO:0007669"/>
    <property type="project" value="InterPro"/>
</dbReference>
<dbReference type="SUPFAM" id="SSF53067">
    <property type="entry name" value="Actin-like ATPase domain"/>
    <property type="match status" value="2"/>
</dbReference>
<name>A0A8F9TY17_9BACT</name>
<evidence type="ECO:0000313" key="10">
    <source>
        <dbReference type="EMBL" id="QYM79848.1"/>
    </source>
</evidence>
<keyword evidence="5" id="KW-0067">ATP-binding</keyword>
<evidence type="ECO:0000256" key="4">
    <source>
        <dbReference type="ARBA" id="ARBA00022777"/>
    </source>
</evidence>
<keyword evidence="11" id="KW-1185">Reference proteome</keyword>
<evidence type="ECO:0000256" key="5">
    <source>
        <dbReference type="ARBA" id="ARBA00022840"/>
    </source>
</evidence>
<evidence type="ECO:0000313" key="11">
    <source>
        <dbReference type="Proteomes" id="UP000825051"/>
    </source>
</evidence>
<dbReference type="GO" id="GO:0019301">
    <property type="term" value="P:rhamnose catabolic process"/>
    <property type="evidence" value="ECO:0007669"/>
    <property type="project" value="InterPro"/>
</dbReference>
<keyword evidence="7" id="KW-0684">Rhamnose metabolism</keyword>
<organism evidence="10 11">
    <name type="scientific">Horticoccus luteus</name>
    <dbReference type="NCBI Taxonomy" id="2862869"/>
    <lineage>
        <taxon>Bacteria</taxon>
        <taxon>Pseudomonadati</taxon>
        <taxon>Verrucomicrobiota</taxon>
        <taxon>Opitutia</taxon>
        <taxon>Opitutales</taxon>
        <taxon>Opitutaceae</taxon>
        <taxon>Horticoccus</taxon>
    </lineage>
</organism>
<evidence type="ECO:0000256" key="1">
    <source>
        <dbReference type="ARBA" id="ARBA00009156"/>
    </source>
</evidence>
<evidence type="ECO:0000259" key="8">
    <source>
        <dbReference type="Pfam" id="PF00370"/>
    </source>
</evidence>
<dbReference type="AlphaFoldDB" id="A0A8F9TY17"/>
<keyword evidence="6" id="KW-1015">Disulfide bond</keyword>
<dbReference type="GO" id="GO:0005829">
    <property type="term" value="C:cytosol"/>
    <property type="evidence" value="ECO:0007669"/>
    <property type="project" value="TreeGrafter"/>
</dbReference>
<gene>
    <name evidence="10" type="ORF">K0B96_04305</name>
</gene>
<dbReference type="PANTHER" id="PTHR10196">
    <property type="entry name" value="SUGAR KINASE"/>
    <property type="match status" value="1"/>
</dbReference>
<evidence type="ECO:0000256" key="7">
    <source>
        <dbReference type="ARBA" id="ARBA00023308"/>
    </source>
</evidence>
<dbReference type="InterPro" id="IPR018485">
    <property type="entry name" value="FGGY_C"/>
</dbReference>
<dbReference type="RefSeq" id="WP_220164234.1">
    <property type="nucleotide sequence ID" value="NZ_CP080507.1"/>
</dbReference>
<dbReference type="KEGG" id="ole:K0B96_04305"/>
<evidence type="ECO:0000259" key="9">
    <source>
        <dbReference type="Pfam" id="PF02782"/>
    </source>
</evidence>
<accession>A0A8F9TY17</accession>
<proteinExistence type="inferred from homology"/>
<feature type="domain" description="Carbohydrate kinase FGGY N-terminal" evidence="8">
    <location>
        <begin position="8"/>
        <end position="244"/>
    </location>
</feature>
<keyword evidence="3" id="KW-0547">Nucleotide-binding</keyword>
<keyword evidence="2" id="KW-0808">Transferase</keyword>
<dbReference type="GO" id="GO:0006071">
    <property type="term" value="P:glycerol metabolic process"/>
    <property type="evidence" value="ECO:0007669"/>
    <property type="project" value="TreeGrafter"/>
</dbReference>
<dbReference type="InterPro" id="IPR018484">
    <property type="entry name" value="FGGY_N"/>
</dbReference>
<dbReference type="GO" id="GO:0005524">
    <property type="term" value="F:ATP binding"/>
    <property type="evidence" value="ECO:0007669"/>
    <property type="project" value="UniProtKB-KW"/>
</dbReference>
<protein>
    <submittedName>
        <fullName evidence="10">Rhamnulokinase</fullName>
    </submittedName>
</protein>
<keyword evidence="4" id="KW-0418">Kinase</keyword>